<evidence type="ECO:0000313" key="1">
    <source>
        <dbReference type="EMBL" id="KAK6642695.1"/>
    </source>
</evidence>
<dbReference type="AlphaFoldDB" id="A0AAN8SBK4"/>
<sequence length="77" mass="8619">THTIVQKLTFANTQDVYKPGENDTGKVYVVCVQTKTRIPCLNVLALTPVSVIKFRIFKESPSNLSRISQYSNSTDIT</sequence>
<name>A0AAN8SBK4_POLSC</name>
<reference evidence="1 2" key="1">
    <citation type="submission" date="2023-10" db="EMBL/GenBank/DDBJ databases">
        <title>Genomes of two closely related lineages of the louse Polyplax serrata with different host specificities.</title>
        <authorList>
            <person name="Martinu J."/>
            <person name="Tarabai H."/>
            <person name="Stefka J."/>
            <person name="Hypsa V."/>
        </authorList>
    </citation>
    <scope>NUCLEOTIDE SEQUENCE [LARGE SCALE GENOMIC DNA]</scope>
    <source>
        <strain evidence="1">HR10_N</strain>
    </source>
</reference>
<dbReference type="EMBL" id="JAWJWE010000002">
    <property type="protein sequence ID" value="KAK6642695.1"/>
    <property type="molecule type" value="Genomic_DNA"/>
</dbReference>
<gene>
    <name evidence="1" type="ORF">RUM43_004197</name>
</gene>
<feature type="non-terminal residue" evidence="1">
    <location>
        <position position="1"/>
    </location>
</feature>
<proteinExistence type="predicted"/>
<protein>
    <submittedName>
        <fullName evidence="1">Uncharacterized protein</fullName>
    </submittedName>
</protein>
<evidence type="ECO:0000313" key="2">
    <source>
        <dbReference type="Proteomes" id="UP001372834"/>
    </source>
</evidence>
<organism evidence="1 2">
    <name type="scientific">Polyplax serrata</name>
    <name type="common">Common mouse louse</name>
    <dbReference type="NCBI Taxonomy" id="468196"/>
    <lineage>
        <taxon>Eukaryota</taxon>
        <taxon>Metazoa</taxon>
        <taxon>Ecdysozoa</taxon>
        <taxon>Arthropoda</taxon>
        <taxon>Hexapoda</taxon>
        <taxon>Insecta</taxon>
        <taxon>Pterygota</taxon>
        <taxon>Neoptera</taxon>
        <taxon>Paraneoptera</taxon>
        <taxon>Psocodea</taxon>
        <taxon>Troctomorpha</taxon>
        <taxon>Phthiraptera</taxon>
        <taxon>Anoplura</taxon>
        <taxon>Polyplacidae</taxon>
        <taxon>Polyplax</taxon>
    </lineage>
</organism>
<accession>A0AAN8SBK4</accession>
<dbReference type="Proteomes" id="UP001372834">
    <property type="component" value="Unassembled WGS sequence"/>
</dbReference>
<comment type="caution">
    <text evidence="1">The sequence shown here is derived from an EMBL/GenBank/DDBJ whole genome shotgun (WGS) entry which is preliminary data.</text>
</comment>